<dbReference type="EC" id="2.7.11.1" evidence="1"/>
<dbReference type="EMBL" id="ML769596">
    <property type="protein sequence ID" value="KAE9392418.1"/>
    <property type="molecule type" value="Genomic_DNA"/>
</dbReference>
<comment type="catalytic activity">
    <reaction evidence="8">
        <text>L-seryl-[protein] + ATP = O-phospho-L-seryl-[protein] + ADP + H(+)</text>
        <dbReference type="Rhea" id="RHEA:17989"/>
        <dbReference type="Rhea" id="RHEA-COMP:9863"/>
        <dbReference type="Rhea" id="RHEA-COMP:11604"/>
        <dbReference type="ChEBI" id="CHEBI:15378"/>
        <dbReference type="ChEBI" id="CHEBI:29999"/>
        <dbReference type="ChEBI" id="CHEBI:30616"/>
        <dbReference type="ChEBI" id="CHEBI:83421"/>
        <dbReference type="ChEBI" id="CHEBI:456216"/>
        <dbReference type="EC" id="2.7.11.1"/>
    </reaction>
</comment>
<evidence type="ECO:0000256" key="1">
    <source>
        <dbReference type="ARBA" id="ARBA00012513"/>
    </source>
</evidence>
<dbReference type="Proteomes" id="UP000799118">
    <property type="component" value="Unassembled WGS sequence"/>
</dbReference>
<gene>
    <name evidence="10" type="ORF">BT96DRAFT_1023573</name>
</gene>
<evidence type="ECO:0000256" key="7">
    <source>
        <dbReference type="ARBA" id="ARBA00047899"/>
    </source>
</evidence>
<evidence type="ECO:0000313" key="10">
    <source>
        <dbReference type="EMBL" id="KAE9392418.1"/>
    </source>
</evidence>
<dbReference type="InterPro" id="IPR050236">
    <property type="entry name" value="Ser_Thr_kinase_AGC"/>
</dbReference>
<dbReference type="SUPFAM" id="SSF56112">
    <property type="entry name" value="Protein kinase-like (PK-like)"/>
    <property type="match status" value="1"/>
</dbReference>
<dbReference type="PANTHER" id="PTHR24356:SF1">
    <property type="entry name" value="SERINE_THREONINE-PROTEIN KINASE GREATWALL"/>
    <property type="match status" value="1"/>
</dbReference>
<dbReference type="Gene3D" id="3.30.200.20">
    <property type="entry name" value="Phosphorylase Kinase, domain 1"/>
    <property type="match status" value="1"/>
</dbReference>
<keyword evidence="2" id="KW-0723">Serine/threonine-protein kinase</keyword>
<evidence type="ECO:0000313" key="11">
    <source>
        <dbReference type="Proteomes" id="UP000799118"/>
    </source>
</evidence>
<evidence type="ECO:0000256" key="4">
    <source>
        <dbReference type="ARBA" id="ARBA00022741"/>
    </source>
</evidence>
<evidence type="ECO:0000256" key="5">
    <source>
        <dbReference type="ARBA" id="ARBA00022777"/>
    </source>
</evidence>
<keyword evidence="6" id="KW-0067">ATP-binding</keyword>
<dbReference type="AlphaFoldDB" id="A0A6A4H411"/>
<reference evidence="10" key="1">
    <citation type="journal article" date="2019" name="Environ. Microbiol.">
        <title>Fungal ecological strategies reflected in gene transcription - a case study of two litter decomposers.</title>
        <authorList>
            <person name="Barbi F."/>
            <person name="Kohler A."/>
            <person name="Barry K."/>
            <person name="Baskaran P."/>
            <person name="Daum C."/>
            <person name="Fauchery L."/>
            <person name="Ihrmark K."/>
            <person name="Kuo A."/>
            <person name="LaButti K."/>
            <person name="Lipzen A."/>
            <person name="Morin E."/>
            <person name="Grigoriev I.V."/>
            <person name="Henrissat B."/>
            <person name="Lindahl B."/>
            <person name="Martin F."/>
        </authorList>
    </citation>
    <scope>NUCLEOTIDE SEQUENCE</scope>
    <source>
        <strain evidence="10">JB14</strain>
    </source>
</reference>
<dbReference type="Gene3D" id="1.10.510.10">
    <property type="entry name" value="Transferase(Phosphotransferase) domain 1"/>
    <property type="match status" value="1"/>
</dbReference>
<evidence type="ECO:0000256" key="8">
    <source>
        <dbReference type="ARBA" id="ARBA00048679"/>
    </source>
</evidence>
<keyword evidence="11" id="KW-1185">Reference proteome</keyword>
<dbReference type="Pfam" id="PF00069">
    <property type="entry name" value="Pkinase"/>
    <property type="match status" value="1"/>
</dbReference>
<evidence type="ECO:0000256" key="3">
    <source>
        <dbReference type="ARBA" id="ARBA00022679"/>
    </source>
</evidence>
<accession>A0A6A4H411</accession>
<evidence type="ECO:0000256" key="2">
    <source>
        <dbReference type="ARBA" id="ARBA00022527"/>
    </source>
</evidence>
<keyword evidence="3" id="KW-0808">Transferase</keyword>
<feature type="domain" description="Protein kinase" evidence="9">
    <location>
        <begin position="6"/>
        <end position="131"/>
    </location>
</feature>
<keyword evidence="5 10" id="KW-0418">Kinase</keyword>
<organism evidence="10 11">
    <name type="scientific">Gymnopus androsaceus JB14</name>
    <dbReference type="NCBI Taxonomy" id="1447944"/>
    <lineage>
        <taxon>Eukaryota</taxon>
        <taxon>Fungi</taxon>
        <taxon>Dikarya</taxon>
        <taxon>Basidiomycota</taxon>
        <taxon>Agaricomycotina</taxon>
        <taxon>Agaricomycetes</taxon>
        <taxon>Agaricomycetidae</taxon>
        <taxon>Agaricales</taxon>
        <taxon>Marasmiineae</taxon>
        <taxon>Omphalotaceae</taxon>
        <taxon>Gymnopus</taxon>
    </lineage>
</organism>
<sequence>MDLVDLDMIKLINTGGSGKVHLVRDKIDRQHLALKVIPKSKNMFSCNKAKVTTEKNIHAFLTMESYDLLLPLVATWSDRENFYLASEYVPGGDLALRIMQQRTFDEAEARFYIAVVALERLSARRIIHRDT</sequence>
<protein>
    <recommendedName>
        <fullName evidence="1">non-specific serine/threonine protein kinase</fullName>
        <ecNumber evidence="1">2.7.11.1</ecNumber>
    </recommendedName>
</protein>
<dbReference type="GO" id="GO:0005524">
    <property type="term" value="F:ATP binding"/>
    <property type="evidence" value="ECO:0007669"/>
    <property type="project" value="UniProtKB-KW"/>
</dbReference>
<dbReference type="InterPro" id="IPR011009">
    <property type="entry name" value="Kinase-like_dom_sf"/>
</dbReference>
<dbReference type="OrthoDB" id="68483at2759"/>
<comment type="catalytic activity">
    <reaction evidence="7">
        <text>L-threonyl-[protein] + ATP = O-phospho-L-threonyl-[protein] + ADP + H(+)</text>
        <dbReference type="Rhea" id="RHEA:46608"/>
        <dbReference type="Rhea" id="RHEA-COMP:11060"/>
        <dbReference type="Rhea" id="RHEA-COMP:11605"/>
        <dbReference type="ChEBI" id="CHEBI:15378"/>
        <dbReference type="ChEBI" id="CHEBI:30013"/>
        <dbReference type="ChEBI" id="CHEBI:30616"/>
        <dbReference type="ChEBI" id="CHEBI:61977"/>
        <dbReference type="ChEBI" id="CHEBI:456216"/>
        <dbReference type="EC" id="2.7.11.1"/>
    </reaction>
</comment>
<keyword evidence="4" id="KW-0547">Nucleotide-binding</keyword>
<dbReference type="PROSITE" id="PS50011">
    <property type="entry name" value="PROTEIN_KINASE_DOM"/>
    <property type="match status" value="1"/>
</dbReference>
<proteinExistence type="predicted"/>
<evidence type="ECO:0000259" key="9">
    <source>
        <dbReference type="PROSITE" id="PS50011"/>
    </source>
</evidence>
<dbReference type="InterPro" id="IPR000719">
    <property type="entry name" value="Prot_kinase_dom"/>
</dbReference>
<evidence type="ECO:0000256" key="6">
    <source>
        <dbReference type="ARBA" id="ARBA00022840"/>
    </source>
</evidence>
<name>A0A6A4H411_9AGAR</name>
<dbReference type="GO" id="GO:0004674">
    <property type="term" value="F:protein serine/threonine kinase activity"/>
    <property type="evidence" value="ECO:0007669"/>
    <property type="project" value="UniProtKB-KW"/>
</dbReference>
<dbReference type="PANTHER" id="PTHR24356">
    <property type="entry name" value="SERINE/THREONINE-PROTEIN KINASE"/>
    <property type="match status" value="1"/>
</dbReference>